<sequence length="127" mass="14110">MTSSSSSLVPNNVVIINTKYVETDATSFKDVVQKLTGKDSEVAYEMQEPNNVAKSQCFLRDQGINNYGGMTNVNVMESSNNTGCGVNGGKTTTMSRSNSSVLMKNISFKEFERLFREMPPVEDFWID</sequence>
<protein>
    <submittedName>
        <fullName evidence="1">Uncharacterized protein</fullName>
    </submittedName>
</protein>
<dbReference type="Gramene" id="ONI12183">
    <property type="protein sequence ID" value="ONI12183"/>
    <property type="gene ID" value="PRUPE_4G149000"/>
</dbReference>
<dbReference type="Proteomes" id="UP000006882">
    <property type="component" value="Chromosome G4"/>
</dbReference>
<accession>M5WIV5</accession>
<evidence type="ECO:0000313" key="1">
    <source>
        <dbReference type="EMBL" id="ONI12183.1"/>
    </source>
</evidence>
<dbReference type="Pfam" id="PF05678">
    <property type="entry name" value="VQ"/>
    <property type="match status" value="1"/>
</dbReference>
<gene>
    <name evidence="1" type="ORF">PRUPE_4G149000</name>
</gene>
<dbReference type="InterPro" id="IPR039608">
    <property type="entry name" value="VQ_1/10"/>
</dbReference>
<dbReference type="HOGENOM" id="CLU_169898_0_0_1"/>
<reference evidence="1 2" key="1">
    <citation type="journal article" date="2013" name="Nat. Genet.">
        <title>The high-quality draft genome of peach (Prunus persica) identifies unique patterns of genetic diversity, domestication and genome evolution.</title>
        <authorList>
            <consortium name="International Peach Genome Initiative"/>
            <person name="Verde I."/>
            <person name="Abbott A.G."/>
            <person name="Scalabrin S."/>
            <person name="Jung S."/>
            <person name="Shu S."/>
            <person name="Marroni F."/>
            <person name="Zhebentyayeva T."/>
            <person name="Dettori M.T."/>
            <person name="Grimwood J."/>
            <person name="Cattonaro F."/>
            <person name="Zuccolo A."/>
            <person name="Rossini L."/>
            <person name="Jenkins J."/>
            <person name="Vendramin E."/>
            <person name="Meisel L.A."/>
            <person name="Decroocq V."/>
            <person name="Sosinski B."/>
            <person name="Prochnik S."/>
            <person name="Mitros T."/>
            <person name="Policriti A."/>
            <person name="Cipriani G."/>
            <person name="Dondini L."/>
            <person name="Ficklin S."/>
            <person name="Goodstein D.M."/>
            <person name="Xuan P."/>
            <person name="Del Fabbro C."/>
            <person name="Aramini V."/>
            <person name="Copetti D."/>
            <person name="Gonzalez S."/>
            <person name="Horner D.S."/>
            <person name="Falchi R."/>
            <person name="Lucas S."/>
            <person name="Mica E."/>
            <person name="Maldonado J."/>
            <person name="Lazzari B."/>
            <person name="Bielenberg D."/>
            <person name="Pirona R."/>
            <person name="Miculan M."/>
            <person name="Barakat A."/>
            <person name="Testolin R."/>
            <person name="Stella A."/>
            <person name="Tartarini S."/>
            <person name="Tonutti P."/>
            <person name="Arus P."/>
            <person name="Orellana A."/>
            <person name="Wells C."/>
            <person name="Main D."/>
            <person name="Vizzotto G."/>
            <person name="Silva H."/>
            <person name="Salamini F."/>
            <person name="Schmutz J."/>
            <person name="Morgante M."/>
            <person name="Rokhsar D.S."/>
        </authorList>
    </citation>
    <scope>NUCLEOTIDE SEQUENCE [LARGE SCALE GENOMIC DNA]</scope>
    <source>
        <strain evidence="2">cv. Nemared</strain>
    </source>
</reference>
<dbReference type="PANTHER" id="PTHR34777">
    <property type="entry name" value="VQ MOTIF-CONTAINING PROTEIN 10"/>
    <property type="match status" value="1"/>
</dbReference>
<dbReference type="PANTHER" id="PTHR34777:SF1">
    <property type="entry name" value="VQ MOTIF-CONTAINING PROTEIN 10"/>
    <property type="match status" value="1"/>
</dbReference>
<dbReference type="STRING" id="3760.M5WIV5"/>
<dbReference type="EMBL" id="CM007654">
    <property type="protein sequence ID" value="ONI12183.1"/>
    <property type="molecule type" value="Genomic_DNA"/>
</dbReference>
<dbReference type="OMA" id="VEDFWID"/>
<dbReference type="InterPro" id="IPR008889">
    <property type="entry name" value="VQ"/>
</dbReference>
<keyword evidence="2" id="KW-1185">Reference proteome</keyword>
<organism evidence="1 2">
    <name type="scientific">Prunus persica</name>
    <name type="common">Peach</name>
    <name type="synonym">Amygdalus persica</name>
    <dbReference type="NCBI Taxonomy" id="3760"/>
    <lineage>
        <taxon>Eukaryota</taxon>
        <taxon>Viridiplantae</taxon>
        <taxon>Streptophyta</taxon>
        <taxon>Embryophyta</taxon>
        <taxon>Tracheophyta</taxon>
        <taxon>Spermatophyta</taxon>
        <taxon>Magnoliopsida</taxon>
        <taxon>eudicotyledons</taxon>
        <taxon>Gunneridae</taxon>
        <taxon>Pentapetalae</taxon>
        <taxon>rosids</taxon>
        <taxon>fabids</taxon>
        <taxon>Rosales</taxon>
        <taxon>Rosaceae</taxon>
        <taxon>Amygdaloideae</taxon>
        <taxon>Amygdaleae</taxon>
        <taxon>Prunus</taxon>
    </lineage>
</organism>
<evidence type="ECO:0000313" key="2">
    <source>
        <dbReference type="Proteomes" id="UP000006882"/>
    </source>
</evidence>
<proteinExistence type="predicted"/>
<name>M5WIV5_PRUPE</name>
<dbReference type="AlphaFoldDB" id="M5WIV5"/>
<dbReference type="eggNOG" id="ENOG502SFRK">
    <property type="taxonomic scope" value="Eukaryota"/>
</dbReference>